<dbReference type="InterPro" id="IPR029479">
    <property type="entry name" value="Nitroreductase"/>
</dbReference>
<dbReference type="Proteomes" id="UP000199664">
    <property type="component" value="Unassembled WGS sequence"/>
</dbReference>
<dbReference type="InterPro" id="IPR012825">
    <property type="entry name" value="BluB"/>
</dbReference>
<dbReference type="PANTHER" id="PTHR23026:SF123">
    <property type="entry name" value="NAD(P)H NITROREDUCTASE RV3131-RELATED"/>
    <property type="match status" value="1"/>
</dbReference>
<proteinExistence type="predicted"/>
<dbReference type="PANTHER" id="PTHR23026">
    <property type="entry name" value="NADPH NITROREDUCTASE"/>
    <property type="match status" value="1"/>
</dbReference>
<dbReference type="RefSeq" id="WP_091834671.1">
    <property type="nucleotide sequence ID" value="NZ_FOAN01000004.1"/>
</dbReference>
<dbReference type="EMBL" id="FOAN01000004">
    <property type="protein sequence ID" value="SEL49926.1"/>
    <property type="molecule type" value="Genomic_DNA"/>
</dbReference>
<organism evidence="2 3">
    <name type="scientific">Bosea lupini</name>
    <dbReference type="NCBI Taxonomy" id="1036779"/>
    <lineage>
        <taxon>Bacteria</taxon>
        <taxon>Pseudomonadati</taxon>
        <taxon>Pseudomonadota</taxon>
        <taxon>Alphaproteobacteria</taxon>
        <taxon>Hyphomicrobiales</taxon>
        <taxon>Boseaceae</taxon>
        <taxon>Bosea</taxon>
    </lineage>
</organism>
<feature type="domain" description="Nitroreductase" evidence="1">
    <location>
        <begin position="20"/>
        <end position="185"/>
    </location>
</feature>
<dbReference type="NCBIfam" id="TIGR02476">
    <property type="entry name" value="BluB"/>
    <property type="match status" value="1"/>
</dbReference>
<accession>A0A1H7QPM7</accession>
<evidence type="ECO:0000313" key="3">
    <source>
        <dbReference type="Proteomes" id="UP000199664"/>
    </source>
</evidence>
<evidence type="ECO:0000313" key="2">
    <source>
        <dbReference type="EMBL" id="SEL49926.1"/>
    </source>
</evidence>
<dbReference type="OrthoDB" id="9773807at2"/>
<keyword evidence="3" id="KW-1185">Reference proteome</keyword>
<dbReference type="AlphaFoldDB" id="A0A1H7QPM7"/>
<dbReference type="SUPFAM" id="SSF55469">
    <property type="entry name" value="FMN-dependent nitroreductase-like"/>
    <property type="match status" value="1"/>
</dbReference>
<protein>
    <submittedName>
        <fullName evidence="2">Cob(II)yrinic acid a,c-diamide reductase</fullName>
    </submittedName>
</protein>
<dbReference type="Gene3D" id="3.40.109.10">
    <property type="entry name" value="NADH Oxidase"/>
    <property type="match status" value="1"/>
</dbReference>
<evidence type="ECO:0000259" key="1">
    <source>
        <dbReference type="Pfam" id="PF00881"/>
    </source>
</evidence>
<dbReference type="InterPro" id="IPR000415">
    <property type="entry name" value="Nitroreductase-like"/>
</dbReference>
<name>A0A1H7QPM7_9HYPH</name>
<sequence length="210" mass="23623">MSAPPVFDDRFRDKLGEIFAWRRDVRRFRREPVSEELLTRLFELMQLSPSVGHSQPWRWLKVADAEQRAAVQASFSRCNADALAAYEGERAALYARLKLEGLCEAPVQFAVFCDHATAQGHGLGSRTMPEMLDYSVVAAITQFWLAARAHGLGLGWVSILDPAEIAAIVGAPPDWKLIGYLCLGYPEEEHEVPELVRAGWERDQRLTGRD</sequence>
<gene>
    <name evidence="2" type="ORF">SAMN04515666_10485</name>
</gene>
<dbReference type="InterPro" id="IPR050627">
    <property type="entry name" value="Nitroreductase/BluB"/>
</dbReference>
<dbReference type="Pfam" id="PF00881">
    <property type="entry name" value="Nitroreductase"/>
    <property type="match status" value="1"/>
</dbReference>
<dbReference type="STRING" id="1036779.SAMN04515666_10485"/>
<dbReference type="GO" id="GO:0016491">
    <property type="term" value="F:oxidoreductase activity"/>
    <property type="evidence" value="ECO:0007669"/>
    <property type="project" value="InterPro"/>
</dbReference>
<reference evidence="3" key="1">
    <citation type="submission" date="2016-10" db="EMBL/GenBank/DDBJ databases">
        <authorList>
            <person name="Varghese N."/>
            <person name="Submissions S."/>
        </authorList>
    </citation>
    <scope>NUCLEOTIDE SEQUENCE [LARGE SCALE GENOMIC DNA]</scope>
    <source>
        <strain evidence="3">LMG 26383,CCUG 61248,R- 45681</strain>
    </source>
</reference>